<accession>A0A444Z6B1</accession>
<dbReference type="GO" id="GO:0000723">
    <property type="term" value="P:telomere maintenance"/>
    <property type="evidence" value="ECO:0007669"/>
    <property type="project" value="InterPro"/>
</dbReference>
<gene>
    <name evidence="3" type="ORF">Ahy_B05g078101</name>
</gene>
<keyword evidence="1" id="KW-0547">Nucleotide-binding</keyword>
<dbReference type="GO" id="GO:0005524">
    <property type="term" value="F:ATP binding"/>
    <property type="evidence" value="ECO:0007669"/>
    <property type="project" value="UniProtKB-KW"/>
</dbReference>
<evidence type="ECO:0000313" key="3">
    <source>
        <dbReference type="EMBL" id="RYR09714.1"/>
    </source>
</evidence>
<sequence>MRYSILLLQTLVVFTSFMGMVGVNGLSSAIRFRENIILNVTFNRIASLLLPGGRTAHSRFTITIIITDESTCNIKHDSLKAELLI</sequence>
<evidence type="ECO:0000259" key="2">
    <source>
        <dbReference type="Pfam" id="PF05970"/>
    </source>
</evidence>
<dbReference type="EMBL" id="SDMP01000015">
    <property type="protein sequence ID" value="RYR09714.1"/>
    <property type="molecule type" value="Genomic_DNA"/>
</dbReference>
<evidence type="ECO:0000313" key="4">
    <source>
        <dbReference type="Proteomes" id="UP000289738"/>
    </source>
</evidence>
<reference evidence="3 4" key="1">
    <citation type="submission" date="2019-01" db="EMBL/GenBank/DDBJ databases">
        <title>Sequencing of cultivated peanut Arachis hypogaea provides insights into genome evolution and oil improvement.</title>
        <authorList>
            <person name="Chen X."/>
        </authorList>
    </citation>
    <scope>NUCLEOTIDE SEQUENCE [LARGE SCALE GENOMIC DNA]</scope>
    <source>
        <strain evidence="4">cv. Fuhuasheng</strain>
        <tissue evidence="3">Leaves</tissue>
    </source>
</reference>
<keyword evidence="4" id="KW-1185">Reference proteome</keyword>
<keyword evidence="1" id="KW-0234">DNA repair</keyword>
<dbReference type="Pfam" id="PF05970">
    <property type="entry name" value="PIF1"/>
    <property type="match status" value="1"/>
</dbReference>
<feature type="domain" description="DNA helicase Pif1-like DEAD-box helicase" evidence="2">
    <location>
        <begin position="24"/>
        <end position="84"/>
    </location>
</feature>
<dbReference type="PANTHER" id="PTHR10492">
    <property type="match status" value="1"/>
</dbReference>
<keyword evidence="1" id="KW-0347">Helicase</keyword>
<dbReference type="GO" id="GO:0016887">
    <property type="term" value="F:ATP hydrolysis activity"/>
    <property type="evidence" value="ECO:0007669"/>
    <property type="project" value="RHEA"/>
</dbReference>
<name>A0A444Z6B1_ARAHY</name>
<dbReference type="Proteomes" id="UP000289738">
    <property type="component" value="Chromosome B05"/>
</dbReference>
<dbReference type="GO" id="GO:0043139">
    <property type="term" value="F:5'-3' DNA helicase activity"/>
    <property type="evidence" value="ECO:0007669"/>
    <property type="project" value="UniProtKB-EC"/>
</dbReference>
<dbReference type="GO" id="GO:0006310">
    <property type="term" value="P:DNA recombination"/>
    <property type="evidence" value="ECO:0007669"/>
    <property type="project" value="UniProtKB-KW"/>
</dbReference>
<keyword evidence="1" id="KW-0233">DNA recombination</keyword>
<dbReference type="InterPro" id="IPR010285">
    <property type="entry name" value="DNA_helicase_pif1-like_DEAD"/>
</dbReference>
<comment type="caution">
    <text evidence="3">The sequence shown here is derived from an EMBL/GenBank/DDBJ whole genome shotgun (WGS) entry which is preliminary data.</text>
</comment>
<keyword evidence="1" id="KW-0378">Hydrolase</keyword>
<organism evidence="3 4">
    <name type="scientific">Arachis hypogaea</name>
    <name type="common">Peanut</name>
    <dbReference type="NCBI Taxonomy" id="3818"/>
    <lineage>
        <taxon>Eukaryota</taxon>
        <taxon>Viridiplantae</taxon>
        <taxon>Streptophyta</taxon>
        <taxon>Embryophyta</taxon>
        <taxon>Tracheophyta</taxon>
        <taxon>Spermatophyta</taxon>
        <taxon>Magnoliopsida</taxon>
        <taxon>eudicotyledons</taxon>
        <taxon>Gunneridae</taxon>
        <taxon>Pentapetalae</taxon>
        <taxon>rosids</taxon>
        <taxon>fabids</taxon>
        <taxon>Fabales</taxon>
        <taxon>Fabaceae</taxon>
        <taxon>Papilionoideae</taxon>
        <taxon>50 kb inversion clade</taxon>
        <taxon>dalbergioids sensu lato</taxon>
        <taxon>Dalbergieae</taxon>
        <taxon>Pterocarpus clade</taxon>
        <taxon>Arachis</taxon>
    </lineage>
</organism>
<dbReference type="EC" id="5.6.2.3" evidence="1"/>
<dbReference type="STRING" id="3818.A0A444Z6B1"/>
<comment type="catalytic activity">
    <reaction evidence="1">
        <text>ATP + H2O = ADP + phosphate + H(+)</text>
        <dbReference type="Rhea" id="RHEA:13065"/>
        <dbReference type="ChEBI" id="CHEBI:15377"/>
        <dbReference type="ChEBI" id="CHEBI:15378"/>
        <dbReference type="ChEBI" id="CHEBI:30616"/>
        <dbReference type="ChEBI" id="CHEBI:43474"/>
        <dbReference type="ChEBI" id="CHEBI:456216"/>
        <dbReference type="EC" id="5.6.2.3"/>
    </reaction>
</comment>
<comment type="similarity">
    <text evidence="1">Belongs to the helicase family.</text>
</comment>
<comment type="cofactor">
    <cofactor evidence="1">
        <name>Mg(2+)</name>
        <dbReference type="ChEBI" id="CHEBI:18420"/>
    </cofactor>
</comment>
<keyword evidence="1" id="KW-0067">ATP-binding</keyword>
<protein>
    <recommendedName>
        <fullName evidence="1">ATP-dependent DNA helicase</fullName>
        <ecNumber evidence="1">5.6.2.3</ecNumber>
    </recommendedName>
</protein>
<dbReference type="AlphaFoldDB" id="A0A444Z6B1"/>
<dbReference type="GO" id="GO:0006281">
    <property type="term" value="P:DNA repair"/>
    <property type="evidence" value="ECO:0007669"/>
    <property type="project" value="UniProtKB-KW"/>
</dbReference>
<keyword evidence="1" id="KW-0227">DNA damage</keyword>
<dbReference type="PANTHER" id="PTHR10492:SF74">
    <property type="entry name" value="ATP-DEPENDENT DNA HELICASE"/>
    <property type="match status" value="1"/>
</dbReference>
<proteinExistence type="inferred from homology"/>
<evidence type="ECO:0000256" key="1">
    <source>
        <dbReference type="RuleBase" id="RU363044"/>
    </source>
</evidence>